<proteinExistence type="predicted"/>
<dbReference type="EMBL" id="VCQV01000048">
    <property type="protein sequence ID" value="TWP33141.1"/>
    <property type="molecule type" value="Genomic_DNA"/>
</dbReference>
<evidence type="ECO:0000313" key="3">
    <source>
        <dbReference type="Proteomes" id="UP000320244"/>
    </source>
</evidence>
<feature type="transmembrane region" description="Helical" evidence="1">
    <location>
        <begin position="48"/>
        <end position="71"/>
    </location>
</feature>
<keyword evidence="1" id="KW-0812">Transmembrane</keyword>
<protein>
    <submittedName>
        <fullName evidence="2">Uncharacterized protein</fullName>
    </submittedName>
</protein>
<name>A0A563DT74_9MICO</name>
<organism evidence="2 3">
    <name type="scientific">Leekyejoonella antrihumi</name>
    <dbReference type="NCBI Taxonomy" id="1660198"/>
    <lineage>
        <taxon>Bacteria</taxon>
        <taxon>Bacillati</taxon>
        <taxon>Actinomycetota</taxon>
        <taxon>Actinomycetes</taxon>
        <taxon>Micrococcales</taxon>
        <taxon>Dermacoccaceae</taxon>
        <taxon>Leekyejoonella</taxon>
    </lineage>
</organism>
<evidence type="ECO:0000313" key="2">
    <source>
        <dbReference type="EMBL" id="TWP33141.1"/>
    </source>
</evidence>
<keyword evidence="1" id="KW-1133">Transmembrane helix</keyword>
<evidence type="ECO:0000256" key="1">
    <source>
        <dbReference type="SAM" id="Phobius"/>
    </source>
</evidence>
<accession>A0A563DT74</accession>
<reference evidence="2 3" key="2">
    <citation type="submission" date="2019-08" db="EMBL/GenBank/DDBJ databases">
        <title>Jejuicoccus antrihumi gen. nov., sp. nov., a new member of the family Dermacoccaceae isolated from a cave.</title>
        <authorList>
            <person name="Schumann P."/>
            <person name="Kim I.S."/>
        </authorList>
    </citation>
    <scope>NUCLEOTIDE SEQUENCE [LARGE SCALE GENOMIC DNA]</scope>
    <source>
        <strain evidence="2 3">C5-26</strain>
    </source>
</reference>
<dbReference type="Proteomes" id="UP000320244">
    <property type="component" value="Unassembled WGS sequence"/>
</dbReference>
<keyword evidence="3" id="KW-1185">Reference proteome</keyword>
<dbReference type="RefSeq" id="WP_146320680.1">
    <property type="nucleotide sequence ID" value="NZ_VCQV01000048.1"/>
</dbReference>
<gene>
    <name evidence="2" type="ORF">FGL98_22355</name>
</gene>
<keyword evidence="1" id="KW-0472">Membrane</keyword>
<comment type="caution">
    <text evidence="2">The sequence shown here is derived from an EMBL/GenBank/DDBJ whole genome shotgun (WGS) entry which is preliminary data.</text>
</comment>
<reference evidence="2 3" key="1">
    <citation type="submission" date="2019-05" db="EMBL/GenBank/DDBJ databases">
        <authorList>
            <person name="Lee S.D."/>
        </authorList>
    </citation>
    <scope>NUCLEOTIDE SEQUENCE [LARGE SCALE GENOMIC DNA]</scope>
    <source>
        <strain evidence="2 3">C5-26</strain>
    </source>
</reference>
<sequence>MTSSQLMIRLDFDGDDIRIAIPSNALGKEALNQPNIRIEHSSGFGENVYHLLLSGGDAALLALHGILFAFYRRNAKKRTKVKLPDGTEVNMSGFDEGEVRSLLDKVGELRDRSDDTP</sequence>
<dbReference type="AlphaFoldDB" id="A0A563DT74"/>